<protein>
    <submittedName>
        <fullName evidence="2">Transposase, IS4</fullName>
    </submittedName>
</protein>
<organism evidence="2 3">
    <name type="scientific">Stutzerimonas stutzeri NF13</name>
    <dbReference type="NCBI Taxonomy" id="1212548"/>
    <lineage>
        <taxon>Bacteria</taxon>
        <taxon>Pseudomonadati</taxon>
        <taxon>Pseudomonadota</taxon>
        <taxon>Gammaproteobacteria</taxon>
        <taxon>Pseudomonadales</taxon>
        <taxon>Pseudomonadaceae</taxon>
        <taxon>Stutzerimonas</taxon>
    </lineage>
</organism>
<feature type="domain" description="Transposase IS4 N-terminal" evidence="1">
    <location>
        <begin position="1"/>
        <end position="49"/>
    </location>
</feature>
<evidence type="ECO:0000259" key="1">
    <source>
        <dbReference type="Pfam" id="PF13006"/>
    </source>
</evidence>
<reference evidence="2 3" key="1">
    <citation type="journal article" date="2013" name="Genome Announc.">
        <title>Draft Genome of Pseudomonas stutzeri Strain NF13, a Nitrogen Fixer Isolated from the Galapagos Rift Hydrothermal Vent.</title>
        <authorList>
            <person name="Pena A."/>
            <person name="Busquets A."/>
            <person name="Gomila M."/>
            <person name="Mayol J."/>
            <person name="Bosch R."/>
            <person name="Nogales B."/>
            <person name="Garcia-Valdes E."/>
            <person name="Bennasar A."/>
            <person name="Lalucat J."/>
        </authorList>
    </citation>
    <scope>NUCLEOTIDE SEQUENCE [LARGE SCALE GENOMIC DNA]</scope>
    <source>
        <strain evidence="2 3">NF13</strain>
    </source>
</reference>
<dbReference type="InterPro" id="IPR024473">
    <property type="entry name" value="Transposases_IS4_N"/>
</dbReference>
<proteinExistence type="predicted"/>
<dbReference type="Pfam" id="PF13006">
    <property type="entry name" value="Nterm_IS4"/>
    <property type="match status" value="1"/>
</dbReference>
<evidence type="ECO:0000313" key="3">
    <source>
        <dbReference type="Proteomes" id="UP000011700"/>
    </source>
</evidence>
<sequence>MFRDEPVHEVARRLNICAQGLASHDLLARSRITEARKRLGANPVEWLFRQTGSQWGRERYDAQGVDLPGGLGAIAGLQHHPP</sequence>
<dbReference type="Proteomes" id="UP000011700">
    <property type="component" value="Unassembled WGS sequence"/>
</dbReference>
<dbReference type="EMBL" id="AOBS01000065">
    <property type="protein sequence ID" value="EMD99072.1"/>
    <property type="molecule type" value="Genomic_DNA"/>
</dbReference>
<accession>M2VGH0</accession>
<dbReference type="eggNOG" id="COG3385">
    <property type="taxonomic scope" value="Bacteria"/>
</dbReference>
<dbReference type="AlphaFoldDB" id="M2VGH0"/>
<comment type="caution">
    <text evidence="2">The sequence shown here is derived from an EMBL/GenBank/DDBJ whole genome shotgun (WGS) entry which is preliminary data.</text>
</comment>
<name>M2VGH0_STUST</name>
<gene>
    <name evidence="2" type="ORF">B381_16170</name>
</gene>
<evidence type="ECO:0000313" key="2">
    <source>
        <dbReference type="EMBL" id="EMD99072.1"/>
    </source>
</evidence>